<gene>
    <name evidence="10" type="ORF">GCM10007854_06480</name>
</gene>
<dbReference type="EC" id="3.2.1.17" evidence="7"/>
<dbReference type="RefSeq" id="WP_284369559.1">
    <property type="nucleotide sequence ID" value="NZ_BSNJ01000001.1"/>
</dbReference>
<name>A0ABQ5UX18_9PROT</name>
<keyword evidence="9" id="KW-0472">Membrane</keyword>
<dbReference type="InterPro" id="IPR002196">
    <property type="entry name" value="Glyco_hydro_24"/>
</dbReference>
<organism evidence="10 11">
    <name type="scientific">Algimonas porphyrae</name>
    <dbReference type="NCBI Taxonomy" id="1128113"/>
    <lineage>
        <taxon>Bacteria</taxon>
        <taxon>Pseudomonadati</taxon>
        <taxon>Pseudomonadota</taxon>
        <taxon>Alphaproteobacteria</taxon>
        <taxon>Maricaulales</taxon>
        <taxon>Robiginitomaculaceae</taxon>
        <taxon>Algimonas</taxon>
    </lineage>
</organism>
<evidence type="ECO:0000313" key="11">
    <source>
        <dbReference type="Proteomes" id="UP001161390"/>
    </source>
</evidence>
<feature type="transmembrane region" description="Helical" evidence="9">
    <location>
        <begin position="477"/>
        <end position="498"/>
    </location>
</feature>
<feature type="compositionally biased region" description="Acidic residues" evidence="8">
    <location>
        <begin position="263"/>
        <end position="295"/>
    </location>
</feature>
<dbReference type="InterPro" id="IPR051018">
    <property type="entry name" value="Bacteriophage_GH24"/>
</dbReference>
<keyword evidence="5" id="KW-1035">Host cytoplasm</keyword>
<protein>
    <recommendedName>
        <fullName evidence="7">Lysozyme</fullName>
        <ecNumber evidence="7">3.2.1.17</ecNumber>
    </recommendedName>
</protein>
<dbReference type="Gene3D" id="1.10.530.40">
    <property type="match status" value="1"/>
</dbReference>
<dbReference type="InterPro" id="IPR034690">
    <property type="entry name" value="Endolysin_T4_type"/>
</dbReference>
<dbReference type="SUPFAM" id="SSF53955">
    <property type="entry name" value="Lysozyme-like"/>
    <property type="match status" value="1"/>
</dbReference>
<comment type="similarity">
    <text evidence="7">Belongs to the glycosyl hydrolase 24 family.</text>
</comment>
<dbReference type="EMBL" id="BSNJ01000001">
    <property type="protein sequence ID" value="GLQ19693.1"/>
    <property type="molecule type" value="Genomic_DNA"/>
</dbReference>
<evidence type="ECO:0000256" key="7">
    <source>
        <dbReference type="RuleBase" id="RU003788"/>
    </source>
</evidence>
<sequence>MTRSLSVSETGLRLIKAFEGFRPVDRELVTGARVVGYGHRVFSQTPIRMTEEQAEETLLLDLEAYEELINEEVHAPLTQSQFDALVSLAFNIGPKAFRGSDILRAINNGRPLDAAAGFDVWRKATIDGKTFVVDALMRRRTAEKSLFLRTEAIIPAPSALLEPKADYDTGLGPIEDGLPIFTEDDAIGIIARAPYEATPDPAFDEDEEVDIDEDDDVLTLSADMEAEIEPEADPEPEPEPEEDPFEFSDLASLMAVTTAEPELAPDDEDALVVDDEDGDDDEDEGDDDDDDEDDGSALAADSAESEGELDDEEDELEVAARTIDETVEETLTESPISEAADSLGERLSALLDSDAEETVTETVDLPESLIEAPSDDKRSNLVTFPSRQLVDPEPVDPGDPDGLAFNDGEAVAEDAPNNSVINPIVIDNLAADDVIRASGDSKDVIYDPEGDPVEAATRYLERAGVAMDEDKAGGGMWIPLALGAILIGVSAVLLGRGATSLLNAWGPASVIAAAVTGGLMILFTLYAAARGRFA</sequence>
<evidence type="ECO:0000256" key="6">
    <source>
        <dbReference type="ARBA" id="ARBA00023295"/>
    </source>
</evidence>
<dbReference type="InterPro" id="IPR033907">
    <property type="entry name" value="Endolysin_autolysin"/>
</dbReference>
<keyword evidence="6 7" id="KW-0326">Glycosidase</keyword>
<dbReference type="HAMAP" id="MF_04110">
    <property type="entry name" value="ENDOLYSIN_T4"/>
    <property type="match status" value="1"/>
</dbReference>
<keyword evidence="4 7" id="KW-0378">Hydrolase</keyword>
<dbReference type="CDD" id="cd00737">
    <property type="entry name" value="lyz_endolysin_autolysin"/>
    <property type="match status" value="1"/>
</dbReference>
<keyword evidence="2 7" id="KW-0929">Antimicrobial</keyword>
<evidence type="ECO:0000256" key="1">
    <source>
        <dbReference type="ARBA" id="ARBA00000632"/>
    </source>
</evidence>
<comment type="catalytic activity">
    <reaction evidence="1 7">
        <text>Hydrolysis of (1-&gt;4)-beta-linkages between N-acetylmuramic acid and N-acetyl-D-glucosamine residues in a peptidoglycan and between N-acetyl-D-glucosamine residues in chitodextrins.</text>
        <dbReference type="EC" id="3.2.1.17"/>
    </reaction>
</comment>
<dbReference type="PANTHER" id="PTHR38107">
    <property type="match status" value="1"/>
</dbReference>
<reference evidence="10" key="2">
    <citation type="submission" date="2023-01" db="EMBL/GenBank/DDBJ databases">
        <title>Draft genome sequence of Algimonas porphyrae strain NBRC 108216.</title>
        <authorList>
            <person name="Sun Q."/>
            <person name="Mori K."/>
        </authorList>
    </citation>
    <scope>NUCLEOTIDE SEQUENCE</scope>
    <source>
        <strain evidence="10">NBRC 108216</strain>
    </source>
</reference>
<proteinExistence type="inferred from homology"/>
<evidence type="ECO:0000313" key="10">
    <source>
        <dbReference type="EMBL" id="GLQ19693.1"/>
    </source>
</evidence>
<dbReference type="Pfam" id="PF00959">
    <property type="entry name" value="Phage_lysozyme"/>
    <property type="match status" value="1"/>
</dbReference>
<feature type="compositionally biased region" description="Acidic residues" evidence="8">
    <location>
        <begin position="303"/>
        <end position="316"/>
    </location>
</feature>
<feature type="transmembrane region" description="Helical" evidence="9">
    <location>
        <begin position="504"/>
        <end position="529"/>
    </location>
</feature>
<feature type="region of interest" description="Disordered" evidence="8">
    <location>
        <begin position="254"/>
        <end position="316"/>
    </location>
</feature>
<dbReference type="InterPro" id="IPR023346">
    <property type="entry name" value="Lysozyme-like_dom_sf"/>
</dbReference>
<evidence type="ECO:0000256" key="2">
    <source>
        <dbReference type="ARBA" id="ARBA00022529"/>
    </source>
</evidence>
<evidence type="ECO:0000256" key="8">
    <source>
        <dbReference type="SAM" id="MobiDB-lite"/>
    </source>
</evidence>
<comment type="caution">
    <text evidence="10">The sequence shown here is derived from an EMBL/GenBank/DDBJ whole genome shotgun (WGS) entry which is preliminary data.</text>
</comment>
<keyword evidence="11" id="KW-1185">Reference proteome</keyword>
<evidence type="ECO:0000256" key="9">
    <source>
        <dbReference type="SAM" id="Phobius"/>
    </source>
</evidence>
<evidence type="ECO:0000256" key="3">
    <source>
        <dbReference type="ARBA" id="ARBA00022638"/>
    </source>
</evidence>
<dbReference type="InterPro" id="IPR023347">
    <property type="entry name" value="Lysozyme_dom_sf"/>
</dbReference>
<evidence type="ECO:0000256" key="5">
    <source>
        <dbReference type="ARBA" id="ARBA00023200"/>
    </source>
</evidence>
<evidence type="ECO:0000256" key="4">
    <source>
        <dbReference type="ARBA" id="ARBA00022801"/>
    </source>
</evidence>
<dbReference type="Proteomes" id="UP001161390">
    <property type="component" value="Unassembled WGS sequence"/>
</dbReference>
<dbReference type="PANTHER" id="PTHR38107:SF3">
    <property type="entry name" value="LYSOZYME RRRD-RELATED"/>
    <property type="match status" value="1"/>
</dbReference>
<keyword evidence="9" id="KW-1133">Transmembrane helix</keyword>
<keyword evidence="3 7" id="KW-0081">Bacteriolytic enzyme</keyword>
<reference evidence="10" key="1">
    <citation type="journal article" date="2014" name="Int. J. Syst. Evol. Microbiol.">
        <title>Complete genome of a new Firmicutes species belonging to the dominant human colonic microbiota ('Ruminococcus bicirculans') reveals two chromosomes and a selective capacity to utilize plant glucans.</title>
        <authorList>
            <consortium name="NISC Comparative Sequencing Program"/>
            <person name="Wegmann U."/>
            <person name="Louis P."/>
            <person name="Goesmann A."/>
            <person name="Henrissat B."/>
            <person name="Duncan S.H."/>
            <person name="Flint H.J."/>
        </authorList>
    </citation>
    <scope>NUCLEOTIDE SEQUENCE</scope>
    <source>
        <strain evidence="10">NBRC 108216</strain>
    </source>
</reference>
<keyword evidence="9" id="KW-0812">Transmembrane</keyword>
<accession>A0ABQ5UX18</accession>